<evidence type="ECO:0000256" key="8">
    <source>
        <dbReference type="ARBA" id="ARBA00049527"/>
    </source>
</evidence>
<name>A0A811LHM2_9BILA</name>
<evidence type="ECO:0000256" key="3">
    <source>
        <dbReference type="ARBA" id="ARBA00019242"/>
    </source>
</evidence>
<dbReference type="SUPFAM" id="SSF53474">
    <property type="entry name" value="alpha/beta-Hydrolases"/>
    <property type="match status" value="1"/>
</dbReference>
<proteinExistence type="inferred from homology"/>
<dbReference type="PANTHER" id="PTHR13390">
    <property type="entry name" value="LIPASE"/>
    <property type="match status" value="1"/>
</dbReference>
<dbReference type="Proteomes" id="UP000614601">
    <property type="component" value="Unassembled WGS sequence"/>
</dbReference>
<evidence type="ECO:0000256" key="7">
    <source>
        <dbReference type="ARBA" id="ARBA00039150"/>
    </source>
</evidence>
<gene>
    <name evidence="9" type="ORF">BOKJ2_LOCUS13123</name>
</gene>
<dbReference type="Pfam" id="PF10230">
    <property type="entry name" value="LIDHydrolase"/>
    <property type="match status" value="1"/>
</dbReference>
<dbReference type="OrthoDB" id="448051at2759"/>
<dbReference type="InterPro" id="IPR019363">
    <property type="entry name" value="LDAH"/>
</dbReference>
<comment type="caution">
    <text evidence="9">The sequence shown here is derived from an EMBL/GenBank/DDBJ whole genome shotgun (WGS) entry which is preliminary data.</text>
</comment>
<sequence length="304" mass="34170">MSRTICEWAKIGGRWTRYSVTETLDNPKGEVLFVIPGNPGNDLFYTRFCEYLLVKSDKISRIFTIAHLNHIPLPAGLKRLDPVQEKERYKLSQQVDHSYDFFGQIIAEQLSGKKVTVIGHSIGAYIGTVLKGRLERDGYKVNLIGLFPTLVDMASTPAGHKMGRLISFVSGHPKLVRFATWIFKWFPIEVSRFLVRPWVRGAPEEVVQAAAELLDSSVITNVGYMADDELTNINELNPKLEAELSKGNVHLYYGTTDPWVPLIYAHEMSKIIGADRVIIDDTGAEHAFVVRQSEVIASKVEVLI</sequence>
<dbReference type="AlphaFoldDB" id="A0A811LHM2"/>
<evidence type="ECO:0000256" key="2">
    <source>
        <dbReference type="ARBA" id="ARBA00008300"/>
    </source>
</evidence>
<dbReference type="Proteomes" id="UP000783686">
    <property type="component" value="Unassembled WGS sequence"/>
</dbReference>
<dbReference type="InterPro" id="IPR029058">
    <property type="entry name" value="AB_hydrolase_fold"/>
</dbReference>
<dbReference type="Gene3D" id="3.40.50.1820">
    <property type="entry name" value="alpha/beta hydrolase"/>
    <property type="match status" value="1"/>
</dbReference>
<comment type="similarity">
    <text evidence="2">Belongs to the AB hydrolase superfamily. LDAH family.</text>
</comment>
<evidence type="ECO:0000256" key="6">
    <source>
        <dbReference type="ARBA" id="ARBA00031924"/>
    </source>
</evidence>
<comment type="catalytic activity">
    <reaction evidence="8">
        <text>a cholesterol ester + H2O = cholesterol + a fatty acid + H(+)</text>
        <dbReference type="Rhea" id="RHEA:36403"/>
        <dbReference type="ChEBI" id="CHEBI:15377"/>
        <dbReference type="ChEBI" id="CHEBI:15378"/>
        <dbReference type="ChEBI" id="CHEBI:16113"/>
        <dbReference type="ChEBI" id="CHEBI:17002"/>
        <dbReference type="ChEBI" id="CHEBI:28868"/>
        <dbReference type="EC" id="3.1.1.13"/>
    </reaction>
    <physiologicalReaction direction="left-to-right" evidence="8">
        <dbReference type="Rhea" id="RHEA:36404"/>
    </physiologicalReaction>
</comment>
<reference evidence="9" key="1">
    <citation type="submission" date="2020-09" db="EMBL/GenBank/DDBJ databases">
        <authorList>
            <person name="Kikuchi T."/>
        </authorList>
    </citation>
    <scope>NUCLEOTIDE SEQUENCE</scope>
    <source>
        <strain evidence="9">SH1</strain>
    </source>
</reference>
<evidence type="ECO:0000313" key="9">
    <source>
        <dbReference type="EMBL" id="CAD5229064.1"/>
    </source>
</evidence>
<dbReference type="GO" id="GO:0005811">
    <property type="term" value="C:lipid droplet"/>
    <property type="evidence" value="ECO:0007669"/>
    <property type="project" value="UniProtKB-SubCell"/>
</dbReference>
<dbReference type="EC" id="3.1.1.13" evidence="7"/>
<evidence type="ECO:0000256" key="4">
    <source>
        <dbReference type="ARBA" id="ARBA00022677"/>
    </source>
</evidence>
<evidence type="ECO:0000256" key="1">
    <source>
        <dbReference type="ARBA" id="ARBA00004502"/>
    </source>
</evidence>
<comment type="subcellular location">
    <subcellularLocation>
        <location evidence="1">Lipid droplet</location>
    </subcellularLocation>
</comment>
<dbReference type="GO" id="GO:0004771">
    <property type="term" value="F:sterol ester esterase activity"/>
    <property type="evidence" value="ECO:0007669"/>
    <property type="project" value="UniProtKB-EC"/>
</dbReference>
<dbReference type="EMBL" id="CAJFCW020000006">
    <property type="protein sequence ID" value="CAG9125664.1"/>
    <property type="molecule type" value="Genomic_DNA"/>
</dbReference>
<keyword evidence="4" id="KW-0551">Lipid droplet</keyword>
<keyword evidence="10" id="KW-1185">Reference proteome</keyword>
<keyword evidence="5" id="KW-0378">Hydrolase</keyword>
<dbReference type="GO" id="GO:0019915">
    <property type="term" value="P:lipid storage"/>
    <property type="evidence" value="ECO:0007669"/>
    <property type="project" value="InterPro"/>
</dbReference>
<protein>
    <recommendedName>
        <fullName evidence="3">Lipid droplet-associated hydrolase</fullName>
        <ecNumber evidence="7">3.1.1.13</ecNumber>
    </recommendedName>
    <alternativeName>
        <fullName evidence="6">Lipid droplet-associated serine hydrolase</fullName>
    </alternativeName>
</protein>
<organism evidence="9 10">
    <name type="scientific">Bursaphelenchus okinawaensis</name>
    <dbReference type="NCBI Taxonomy" id="465554"/>
    <lineage>
        <taxon>Eukaryota</taxon>
        <taxon>Metazoa</taxon>
        <taxon>Ecdysozoa</taxon>
        <taxon>Nematoda</taxon>
        <taxon>Chromadorea</taxon>
        <taxon>Rhabditida</taxon>
        <taxon>Tylenchina</taxon>
        <taxon>Tylenchomorpha</taxon>
        <taxon>Aphelenchoidea</taxon>
        <taxon>Aphelenchoididae</taxon>
        <taxon>Bursaphelenchus</taxon>
    </lineage>
</organism>
<evidence type="ECO:0000256" key="5">
    <source>
        <dbReference type="ARBA" id="ARBA00022801"/>
    </source>
</evidence>
<dbReference type="PANTHER" id="PTHR13390:SF0">
    <property type="entry name" value="LIPID DROPLET-ASSOCIATED HYDROLASE"/>
    <property type="match status" value="1"/>
</dbReference>
<accession>A0A811LHM2</accession>
<dbReference type="EMBL" id="CAJFDH010000006">
    <property type="protein sequence ID" value="CAD5229064.1"/>
    <property type="molecule type" value="Genomic_DNA"/>
</dbReference>
<evidence type="ECO:0000313" key="10">
    <source>
        <dbReference type="Proteomes" id="UP000614601"/>
    </source>
</evidence>